<comment type="caution">
    <text evidence="3">The sequence shown here is derived from an EMBL/GenBank/DDBJ whole genome shotgun (WGS) entry which is preliminary data.</text>
</comment>
<keyword evidence="1" id="KW-0732">Signal</keyword>
<feature type="signal peptide" evidence="1">
    <location>
        <begin position="1"/>
        <end position="19"/>
    </location>
</feature>
<keyword evidence="4" id="KW-1185">Reference proteome</keyword>
<sequence length="238" mass="23821">MKRLFAILALLIAATPAAAQQRSYSIGSFDRVRVSGPYRVIVTLGASPSGVAEGDMRVTDLLDIRVEGTTLIVKGRNSAWGEQPAAGSSGAAVIRVSTQAIRAVTMTGAGQVSIAGPFRGQRIDLAMIGNGTLDAPALDADQLFASVLGSGSMTLGGRAAKVQLTTSGTAGITASALDAGDLTVRLDGSGAIAARARYTAGITASGLGSVTVYGTPACTVNRTAQGPVSCGKLAAPGE</sequence>
<evidence type="ECO:0000256" key="1">
    <source>
        <dbReference type="SAM" id="SignalP"/>
    </source>
</evidence>
<protein>
    <submittedName>
        <fullName evidence="3">Head GIN domain-containing protein</fullName>
    </submittedName>
</protein>
<proteinExistence type="predicted"/>
<feature type="domain" description="Putative auto-transporter adhesin head GIN" evidence="2">
    <location>
        <begin position="29"/>
        <end position="216"/>
    </location>
</feature>
<organism evidence="3 4">
    <name type="scientific">Sphingomonas immobilis</name>
    <dbReference type="NCBI Taxonomy" id="3063997"/>
    <lineage>
        <taxon>Bacteria</taxon>
        <taxon>Pseudomonadati</taxon>
        <taxon>Pseudomonadota</taxon>
        <taxon>Alphaproteobacteria</taxon>
        <taxon>Sphingomonadales</taxon>
        <taxon>Sphingomonadaceae</taxon>
        <taxon>Sphingomonas</taxon>
    </lineage>
</organism>
<evidence type="ECO:0000313" key="3">
    <source>
        <dbReference type="EMBL" id="MDO7841334.1"/>
    </source>
</evidence>
<dbReference type="Proteomes" id="UP001176468">
    <property type="component" value="Unassembled WGS sequence"/>
</dbReference>
<dbReference type="RefSeq" id="WP_304559802.1">
    <property type="nucleotide sequence ID" value="NZ_JAUQSZ010000002.1"/>
</dbReference>
<name>A0ABT8ZUT5_9SPHN</name>
<reference evidence="3" key="1">
    <citation type="submission" date="2023-07" db="EMBL/GenBank/DDBJ databases">
        <authorList>
            <person name="Kim M.K."/>
        </authorList>
    </citation>
    <scope>NUCLEOTIDE SEQUENCE</scope>
    <source>
        <strain evidence="3">CA1-15</strain>
    </source>
</reference>
<evidence type="ECO:0000259" key="2">
    <source>
        <dbReference type="Pfam" id="PF10988"/>
    </source>
</evidence>
<dbReference type="EMBL" id="JAUQSZ010000002">
    <property type="protein sequence ID" value="MDO7841334.1"/>
    <property type="molecule type" value="Genomic_DNA"/>
</dbReference>
<accession>A0ABT8ZUT5</accession>
<feature type="chain" id="PRO_5045211673" evidence="1">
    <location>
        <begin position="20"/>
        <end position="238"/>
    </location>
</feature>
<gene>
    <name evidence="3" type="ORF">Q5H94_03275</name>
</gene>
<dbReference type="InterPro" id="IPR021255">
    <property type="entry name" value="DUF2807"/>
</dbReference>
<evidence type="ECO:0000313" key="4">
    <source>
        <dbReference type="Proteomes" id="UP001176468"/>
    </source>
</evidence>
<dbReference type="Pfam" id="PF10988">
    <property type="entry name" value="DUF2807"/>
    <property type="match status" value="1"/>
</dbReference>
<dbReference type="Gene3D" id="2.160.20.120">
    <property type="match status" value="1"/>
</dbReference>